<dbReference type="KEGG" id="ppsc:EHS13_13940"/>
<organism evidence="1 2">
    <name type="scientific">Paenibacillus psychroresistens</name>
    <dbReference type="NCBI Taxonomy" id="1778678"/>
    <lineage>
        <taxon>Bacteria</taxon>
        <taxon>Bacillati</taxon>
        <taxon>Bacillota</taxon>
        <taxon>Bacilli</taxon>
        <taxon>Bacillales</taxon>
        <taxon>Paenibacillaceae</taxon>
        <taxon>Paenibacillus</taxon>
    </lineage>
</organism>
<keyword evidence="2" id="KW-1185">Reference proteome</keyword>
<dbReference type="OrthoDB" id="9977179at2"/>
<name>A0A6B8RKM0_9BACL</name>
<proteinExistence type="predicted"/>
<dbReference type="RefSeq" id="WP_155700932.1">
    <property type="nucleotide sequence ID" value="NZ_CP034235.1"/>
</dbReference>
<gene>
    <name evidence="1" type="ORF">EHS13_13940</name>
</gene>
<reference evidence="2" key="1">
    <citation type="submission" date="2018-11" db="EMBL/GenBank/DDBJ databases">
        <title>Complete genome sequence of Paenibacillus sp. ML311-T8.</title>
        <authorList>
            <person name="Nam Y.-D."/>
            <person name="Kang J."/>
            <person name="Chung W.-H."/>
            <person name="Park Y.S."/>
        </authorList>
    </citation>
    <scope>NUCLEOTIDE SEQUENCE [LARGE SCALE GENOMIC DNA]</scope>
    <source>
        <strain evidence="2">ML311-T8</strain>
    </source>
</reference>
<evidence type="ECO:0000313" key="2">
    <source>
        <dbReference type="Proteomes" id="UP000426246"/>
    </source>
</evidence>
<evidence type="ECO:0000313" key="1">
    <source>
        <dbReference type="EMBL" id="QGQ95898.1"/>
    </source>
</evidence>
<dbReference type="AlphaFoldDB" id="A0A6B8RKM0"/>
<accession>A0A6B8RKM0</accession>
<dbReference type="EMBL" id="CP034235">
    <property type="protein sequence ID" value="QGQ95898.1"/>
    <property type="molecule type" value="Genomic_DNA"/>
</dbReference>
<sequence length="75" mass="8583">MPLYAISRVEPVTAPTVLNTYTRDEENSPFFNNYIGRTKAFIANPNKNPYSTLDKIVYMEKSVQENLGQHLNIFG</sequence>
<dbReference type="Proteomes" id="UP000426246">
    <property type="component" value="Chromosome"/>
</dbReference>
<protein>
    <submittedName>
        <fullName evidence="1">Uncharacterized protein</fullName>
    </submittedName>
</protein>